<dbReference type="EMBL" id="CP008887">
    <property type="protein sequence ID" value="AIU68998.1"/>
    <property type="molecule type" value="Genomic_DNA"/>
</dbReference>
<reference evidence="3 4" key="1">
    <citation type="journal article" date="2015" name="Int. J. Syst. Evol. Microbiol.">
        <title>Thermococcus eurythermalis sp. nov., a conditional piezophilic hyperthermophilic archaeon with a wide temperature range isolated from an oil-immersed chimney in the Guaymas Basin.</title>
        <authorList>
            <person name="Zhao W."/>
            <person name="Zeng X."/>
            <person name="Xiao X."/>
        </authorList>
    </citation>
    <scope>NUCLEOTIDE SEQUENCE [LARGE SCALE GENOMIC DNA]</scope>
    <source>
        <strain evidence="3 4">A501</strain>
    </source>
</reference>
<name>A0A097QRA7_9EURY</name>
<feature type="transmembrane region" description="Helical" evidence="1">
    <location>
        <begin position="6"/>
        <end position="24"/>
    </location>
</feature>
<evidence type="ECO:0000256" key="1">
    <source>
        <dbReference type="SAM" id="Phobius"/>
    </source>
</evidence>
<feature type="transmembrane region" description="Helical" evidence="1">
    <location>
        <begin position="175"/>
        <end position="195"/>
    </location>
</feature>
<dbReference type="InterPro" id="IPR008553">
    <property type="entry name" value="DUF835"/>
</dbReference>
<dbReference type="STRING" id="1505907.TEU_00830"/>
<feature type="transmembrane region" description="Helical" evidence="1">
    <location>
        <begin position="116"/>
        <end position="138"/>
    </location>
</feature>
<protein>
    <recommendedName>
        <fullName evidence="2">DUF835 domain-containing protein</fullName>
    </recommendedName>
</protein>
<keyword evidence="1" id="KW-1133">Transmembrane helix</keyword>
<keyword evidence="1" id="KW-0812">Transmembrane</keyword>
<organism evidence="3 4">
    <name type="scientific">Thermococcus eurythermalis</name>
    <dbReference type="NCBI Taxonomy" id="1505907"/>
    <lineage>
        <taxon>Archaea</taxon>
        <taxon>Methanobacteriati</taxon>
        <taxon>Methanobacteriota</taxon>
        <taxon>Thermococci</taxon>
        <taxon>Thermococcales</taxon>
        <taxon>Thermococcaceae</taxon>
        <taxon>Thermococcus</taxon>
    </lineage>
</organism>
<dbReference type="OrthoDB" id="86165at2157"/>
<feature type="domain" description="DUF835" evidence="2">
    <location>
        <begin position="225"/>
        <end position="350"/>
    </location>
</feature>
<gene>
    <name evidence="3" type="ORF">TEU_00830</name>
</gene>
<dbReference type="GeneID" id="25151974"/>
<keyword evidence="1" id="KW-0472">Membrane</keyword>
<dbReference type="AlphaFoldDB" id="A0A097QRA7"/>
<accession>A0A097QRA7</accession>
<dbReference type="PANTHER" id="PTHR33531">
    <property type="entry name" value="RUBRERYTHRIN SUBFAMILY"/>
    <property type="match status" value="1"/>
</dbReference>
<feature type="transmembrane region" description="Helical" evidence="1">
    <location>
        <begin position="36"/>
        <end position="54"/>
    </location>
</feature>
<sequence>MNRTMLIIGQTLSLSAKVAGALFLTYVYRKHRRKPALCWSLSWVAAASSIFADISENICLLSLSEAFWAALLFCGTLCLLEEKGDVNRMVKALSAIPVIISLYGILIGTLDYSSDWFALLGLPYAVSALFITASGLLIISLKDIYNTKAVHLGGVITVLGLHELDFPVLRLVERFAPIGFVLGSMLAVLSAYFMIKFVFTAEFIKVEKPRVEIDFTPGVMIVSPEEYPAIKEKLKEVPALAFVRDVNVPEVWNRFFVTTSGKDNAIPPTNLAKILDITTRYLREANEKGFHGVVVVDCLEYLKTYNGFEAISKFLASLRDSTVLHNGVLILVVEENAWETKELGMLKRILG</sequence>
<feature type="transmembrane region" description="Helical" evidence="1">
    <location>
        <begin position="92"/>
        <end position="110"/>
    </location>
</feature>
<keyword evidence="4" id="KW-1185">Reference proteome</keyword>
<evidence type="ECO:0000259" key="2">
    <source>
        <dbReference type="Pfam" id="PF05763"/>
    </source>
</evidence>
<dbReference type="Pfam" id="PF05763">
    <property type="entry name" value="DUF835"/>
    <property type="match status" value="1"/>
</dbReference>
<evidence type="ECO:0000313" key="4">
    <source>
        <dbReference type="Proteomes" id="UP000029980"/>
    </source>
</evidence>
<evidence type="ECO:0000313" key="3">
    <source>
        <dbReference type="EMBL" id="AIU68998.1"/>
    </source>
</evidence>
<dbReference type="KEGG" id="teu:TEU_00830"/>
<feature type="transmembrane region" description="Helical" evidence="1">
    <location>
        <begin position="60"/>
        <end position="80"/>
    </location>
</feature>
<proteinExistence type="predicted"/>
<dbReference type="RefSeq" id="WP_050001982.1">
    <property type="nucleotide sequence ID" value="NZ_CP008887.1"/>
</dbReference>
<dbReference type="HOGENOM" id="CLU_063611_0_0_2"/>
<dbReference type="Proteomes" id="UP000029980">
    <property type="component" value="Chromosome"/>
</dbReference>
<dbReference type="PANTHER" id="PTHR33531:SF7">
    <property type="entry name" value="HYPOTHETICAL MEMBRANE PROTEIN, CONSERVED"/>
    <property type="match status" value="1"/>
</dbReference>